<dbReference type="GO" id="GO:0003677">
    <property type="term" value="F:DNA binding"/>
    <property type="evidence" value="ECO:0007669"/>
    <property type="project" value="TreeGrafter"/>
</dbReference>
<dbReference type="RefSeq" id="WP_239167045.1">
    <property type="nucleotide sequence ID" value="NZ_BAAALC010000001.1"/>
</dbReference>
<accession>A0A8J3KUQ6</accession>
<dbReference type="AlphaFoldDB" id="A0A8J3KUQ6"/>
<name>A0A8J3KUQ6_9ACTN</name>
<reference evidence="1 2" key="1">
    <citation type="submission" date="2021-01" db="EMBL/GenBank/DDBJ databases">
        <title>Whole genome shotgun sequence of Catellatospora coxensis NBRC 107359.</title>
        <authorList>
            <person name="Komaki H."/>
            <person name="Tamura T."/>
        </authorList>
    </citation>
    <scope>NUCLEOTIDE SEQUENCE [LARGE SCALE GENOMIC DNA]</scope>
    <source>
        <strain evidence="1 2">NBRC 107359</strain>
    </source>
</reference>
<keyword evidence="2" id="KW-1185">Reference proteome</keyword>
<dbReference type="PANTHER" id="PTHR47962">
    <property type="entry name" value="ATP-DEPENDENT HELICASE LHR-RELATED-RELATED"/>
    <property type="match status" value="1"/>
</dbReference>
<dbReference type="Proteomes" id="UP000630887">
    <property type="component" value="Unassembled WGS sequence"/>
</dbReference>
<evidence type="ECO:0000313" key="2">
    <source>
        <dbReference type="Proteomes" id="UP000630887"/>
    </source>
</evidence>
<dbReference type="InterPro" id="IPR052511">
    <property type="entry name" value="ATP-dep_Helicase"/>
</dbReference>
<protein>
    <submittedName>
        <fullName evidence="1">Uncharacterized protein</fullName>
    </submittedName>
</protein>
<dbReference type="PANTHER" id="PTHR47962:SF5">
    <property type="entry name" value="ATP-DEPENDENT HELICASE LHR-RELATED"/>
    <property type="match status" value="1"/>
</dbReference>
<evidence type="ECO:0000313" key="1">
    <source>
        <dbReference type="EMBL" id="GIG03744.1"/>
    </source>
</evidence>
<comment type="caution">
    <text evidence="1">The sequence shown here is derived from an EMBL/GenBank/DDBJ whole genome shotgun (WGS) entry which is preliminary data.</text>
</comment>
<sequence length="372" mass="41561">MASFLQRLGRTGRRPGSTRNCLFLAVDTGSLVEAAALLLLWGRHWVEPVVAPPEPRHIVAQQILALCLQDHRIGDRSWQQSWNALAPFDTSAAPIVRYLVDNGYLEDDQGMLFIGPAAELRFGRRNFMEMTAVFTGPPEFTVLTGRTELGRIDPGLLTEEVQGERRLLLGGRSWAVTYIDWRRRRCFVEPADGGGRARWTNLGWAGLSFALTRAMRDVLLGADPPVRLTKRAVDRIARARDEQSSVVHPGGNVIVRDHRGDDVRWWTWAGYRANATLAATLGGIADPMQRFDDRHIRLRGDLTPVMWREGIADAMERICLPEVSDRALVGLKFSDALPKQLAMATLAARLASTDKAMDVLAETHRFLVKHAD</sequence>
<dbReference type="GO" id="GO:0016887">
    <property type="term" value="F:ATP hydrolysis activity"/>
    <property type="evidence" value="ECO:0007669"/>
    <property type="project" value="TreeGrafter"/>
</dbReference>
<dbReference type="EMBL" id="BONI01000002">
    <property type="protein sequence ID" value="GIG03744.1"/>
    <property type="molecule type" value="Genomic_DNA"/>
</dbReference>
<organism evidence="1 2">
    <name type="scientific">Catellatospora coxensis</name>
    <dbReference type="NCBI Taxonomy" id="310354"/>
    <lineage>
        <taxon>Bacteria</taxon>
        <taxon>Bacillati</taxon>
        <taxon>Actinomycetota</taxon>
        <taxon>Actinomycetes</taxon>
        <taxon>Micromonosporales</taxon>
        <taxon>Micromonosporaceae</taxon>
        <taxon>Catellatospora</taxon>
    </lineage>
</organism>
<proteinExistence type="predicted"/>
<gene>
    <name evidence="1" type="ORF">Cco03nite_04440</name>
</gene>